<evidence type="ECO:0000313" key="2">
    <source>
        <dbReference type="Proteomes" id="UP000824081"/>
    </source>
</evidence>
<organism evidence="1 2">
    <name type="scientific">Candidatus Scatosoma pullistercoris</name>
    <dbReference type="NCBI Taxonomy" id="2840934"/>
    <lineage>
        <taxon>Bacteria</taxon>
        <taxon>Bacillati</taxon>
        <taxon>Bacillota</taxon>
        <taxon>Clostridia</taxon>
        <taxon>Candidatus Scatosoma</taxon>
    </lineage>
</organism>
<dbReference type="EMBL" id="DVMZ01000029">
    <property type="protein sequence ID" value="HIU58678.1"/>
    <property type="molecule type" value="Genomic_DNA"/>
</dbReference>
<accession>A0A9D1MDV6</accession>
<reference evidence="1" key="1">
    <citation type="submission" date="2020-10" db="EMBL/GenBank/DDBJ databases">
        <authorList>
            <person name="Gilroy R."/>
        </authorList>
    </citation>
    <scope>NUCLEOTIDE SEQUENCE</scope>
    <source>
        <strain evidence="1">11687</strain>
    </source>
</reference>
<evidence type="ECO:0000313" key="1">
    <source>
        <dbReference type="EMBL" id="HIU58678.1"/>
    </source>
</evidence>
<comment type="caution">
    <text evidence="1">The sequence shown here is derived from an EMBL/GenBank/DDBJ whole genome shotgun (WGS) entry which is preliminary data.</text>
</comment>
<name>A0A9D1MDV6_9FIRM</name>
<gene>
    <name evidence="1" type="ORF">IAC57_01115</name>
</gene>
<reference evidence="1" key="2">
    <citation type="journal article" date="2021" name="PeerJ">
        <title>Extensive microbial diversity within the chicken gut microbiome revealed by metagenomics and culture.</title>
        <authorList>
            <person name="Gilroy R."/>
            <person name="Ravi A."/>
            <person name="Getino M."/>
            <person name="Pursley I."/>
            <person name="Horton D.L."/>
            <person name="Alikhan N.F."/>
            <person name="Baker D."/>
            <person name="Gharbi K."/>
            <person name="Hall N."/>
            <person name="Watson M."/>
            <person name="Adriaenssens E.M."/>
            <person name="Foster-Nyarko E."/>
            <person name="Jarju S."/>
            <person name="Secka A."/>
            <person name="Antonio M."/>
            <person name="Oren A."/>
            <person name="Chaudhuri R.R."/>
            <person name="La Ragione R."/>
            <person name="Hildebrand F."/>
            <person name="Pallen M.J."/>
        </authorList>
    </citation>
    <scope>NUCLEOTIDE SEQUENCE</scope>
    <source>
        <strain evidence="1">11687</strain>
    </source>
</reference>
<protein>
    <submittedName>
        <fullName evidence="1">Uncharacterized protein</fullName>
    </submittedName>
</protein>
<sequence>MKKRKVRWVGKKQRRSGSGMKKWKAVVLTVLGCLLVLGFGLAALLG</sequence>
<proteinExistence type="predicted"/>
<dbReference type="Proteomes" id="UP000824081">
    <property type="component" value="Unassembled WGS sequence"/>
</dbReference>
<dbReference type="AlphaFoldDB" id="A0A9D1MDV6"/>